<dbReference type="Gene3D" id="3.40.720.10">
    <property type="entry name" value="Alkaline Phosphatase, subunit A"/>
    <property type="match status" value="1"/>
</dbReference>
<keyword evidence="6" id="KW-0106">Calcium</keyword>
<keyword evidence="5" id="KW-0378">Hydrolase</keyword>
<keyword evidence="10" id="KW-1185">Reference proteome</keyword>
<dbReference type="OrthoDB" id="9763552at2"/>
<reference evidence="9 10" key="1">
    <citation type="submission" date="2016-05" db="EMBL/GenBank/DDBJ databases">
        <title>Draft Genome Sequence of Algibacter sp. Strain SK-16 Isolated from the Surface Water of Aburatsubo Inlet.</title>
        <authorList>
            <person name="Wong S.-K."/>
            <person name="Yoshizawa S."/>
            <person name="Nakajima Y."/>
            <person name="Ogura Y."/>
            <person name="Tetsuya H."/>
            <person name="Hamasaki K."/>
        </authorList>
    </citation>
    <scope>NUCLEOTIDE SEQUENCE [LARGE SCALE GENOMIC DNA]</scope>
    <source>
        <strain evidence="9 10">SK-16</strain>
    </source>
</reference>
<comment type="caution">
    <text evidence="9">The sequence shown here is derived from an EMBL/GenBank/DDBJ whole genome shotgun (WGS) entry which is preliminary data.</text>
</comment>
<dbReference type="Proteomes" id="UP000095713">
    <property type="component" value="Unassembled WGS sequence"/>
</dbReference>
<evidence type="ECO:0000256" key="6">
    <source>
        <dbReference type="ARBA" id="ARBA00022837"/>
    </source>
</evidence>
<dbReference type="STRING" id="1849968.A8C32_15760"/>
<keyword evidence="4 7" id="KW-0732">Signal</keyword>
<dbReference type="PANTHER" id="PTHR45953">
    <property type="entry name" value="IDURONATE 2-SULFATASE"/>
    <property type="match status" value="1"/>
</dbReference>
<dbReference type="AlphaFoldDB" id="A0A1E5T971"/>
<dbReference type="GO" id="GO:0046872">
    <property type="term" value="F:metal ion binding"/>
    <property type="evidence" value="ECO:0007669"/>
    <property type="project" value="UniProtKB-KW"/>
</dbReference>
<dbReference type="RefSeq" id="WP_069830388.1">
    <property type="nucleotide sequence ID" value="NZ_MDJD01000043.1"/>
</dbReference>
<dbReference type="Pfam" id="PF00884">
    <property type="entry name" value="Sulfatase"/>
    <property type="match status" value="1"/>
</dbReference>
<dbReference type="InterPro" id="IPR035874">
    <property type="entry name" value="IDS"/>
</dbReference>
<dbReference type="CDD" id="cd16030">
    <property type="entry name" value="iduronate-2-sulfatase"/>
    <property type="match status" value="1"/>
</dbReference>
<dbReference type="InterPro" id="IPR017850">
    <property type="entry name" value="Alkaline_phosphatase_core_sf"/>
</dbReference>
<evidence type="ECO:0000256" key="5">
    <source>
        <dbReference type="ARBA" id="ARBA00022801"/>
    </source>
</evidence>
<dbReference type="InterPro" id="IPR000917">
    <property type="entry name" value="Sulfatase_N"/>
</dbReference>
<dbReference type="GO" id="GO:0004423">
    <property type="term" value="F:iduronate-2-sulfatase activity"/>
    <property type="evidence" value="ECO:0007669"/>
    <property type="project" value="InterPro"/>
</dbReference>
<dbReference type="PROSITE" id="PS00523">
    <property type="entry name" value="SULFATASE_1"/>
    <property type="match status" value="1"/>
</dbReference>
<evidence type="ECO:0000256" key="2">
    <source>
        <dbReference type="ARBA" id="ARBA00008779"/>
    </source>
</evidence>
<evidence type="ECO:0000256" key="1">
    <source>
        <dbReference type="ARBA" id="ARBA00001913"/>
    </source>
</evidence>
<dbReference type="InterPro" id="IPR024607">
    <property type="entry name" value="Sulfatase_CS"/>
</dbReference>
<accession>A0A1E5T971</accession>
<protein>
    <recommendedName>
        <fullName evidence="8">Sulfatase N-terminal domain-containing protein</fullName>
    </recommendedName>
</protein>
<comment type="similarity">
    <text evidence="2">Belongs to the sulfatase family.</text>
</comment>
<evidence type="ECO:0000256" key="3">
    <source>
        <dbReference type="ARBA" id="ARBA00022723"/>
    </source>
</evidence>
<evidence type="ECO:0000256" key="7">
    <source>
        <dbReference type="SAM" id="SignalP"/>
    </source>
</evidence>
<keyword evidence="3" id="KW-0479">Metal-binding</keyword>
<dbReference type="GO" id="GO:0005737">
    <property type="term" value="C:cytoplasm"/>
    <property type="evidence" value="ECO:0007669"/>
    <property type="project" value="TreeGrafter"/>
</dbReference>
<dbReference type="SUPFAM" id="SSF53649">
    <property type="entry name" value="Alkaline phosphatase-like"/>
    <property type="match status" value="1"/>
</dbReference>
<evidence type="ECO:0000313" key="9">
    <source>
        <dbReference type="EMBL" id="OEK07930.1"/>
    </source>
</evidence>
<feature type="domain" description="Sulfatase N-terminal" evidence="8">
    <location>
        <begin position="37"/>
        <end position="424"/>
    </location>
</feature>
<sequence length="636" mass="72623">MKTNFIKKNWMKYLCTLLLCQASFFNLNAQSNYNTKKNVLIIMVDDLNDWVQGFGGNNQVKTPNISRLVNRSVVFQSAYCSAPICGPSRASIFTGQYPLTTTVYQNGHHFREYPGMKNIVTMPQYFNRFGNYRTVSAGKVFHVPRGYNNRNNVESDYPYSFNDLNGNLHRKGDMGTLLPQGVVRTNLTEKFNRTGVDLRSNNIVQGFKDQFDWAATVKDIRGNTQTLEKTEDYLSLDFVAKFIRNERNTQDRRPFFAACGTFRPHTPLYCPKEFYDLYKNVDIELPHVIANDLNDVKVSKNWSALHKAILDSKNGKSGISKWKDFVRAYMANISYVDACIGNLLDALDNNTFVKNNTIVVFVSDHGFSLGEKEYWTKPTLWEEISRVPMMIYDPSINGIQGKKINVNRVVSTVDLYPTLVDLAGLPKNNIYSSLDGVSLKPLMEKPTRTWNRIALTSRDKDNHTVRNQRFRYISKNGGYHQELYNHDVDPNEFNNLMQFSGGNLKSVNDNELNRRVLNVLRNALNTSKNGSKAARKRILAHGVDQTLTSKSVNRIHSNKDLFVSIKNKTLNLTQNSEFAANTKLYVYDLIGNKIIEKEFSGGHKLTINAKTLASQVYILKVVQNKGDVQIFKFINK</sequence>
<dbReference type="EMBL" id="MDJD01000043">
    <property type="protein sequence ID" value="OEK07930.1"/>
    <property type="molecule type" value="Genomic_DNA"/>
</dbReference>
<evidence type="ECO:0000259" key="8">
    <source>
        <dbReference type="Pfam" id="PF00884"/>
    </source>
</evidence>
<evidence type="ECO:0000256" key="4">
    <source>
        <dbReference type="ARBA" id="ARBA00022729"/>
    </source>
</evidence>
<feature type="chain" id="PRO_5009186168" description="Sulfatase N-terminal domain-containing protein" evidence="7">
    <location>
        <begin position="30"/>
        <end position="636"/>
    </location>
</feature>
<gene>
    <name evidence="9" type="ORF">A8C32_15760</name>
</gene>
<dbReference type="PANTHER" id="PTHR45953:SF1">
    <property type="entry name" value="IDURONATE 2-SULFATASE"/>
    <property type="match status" value="1"/>
</dbReference>
<proteinExistence type="inferred from homology"/>
<evidence type="ECO:0000313" key="10">
    <source>
        <dbReference type="Proteomes" id="UP000095713"/>
    </source>
</evidence>
<name>A0A1E5T971_9FLAO</name>
<comment type="cofactor">
    <cofactor evidence="1">
        <name>Ca(2+)</name>
        <dbReference type="ChEBI" id="CHEBI:29108"/>
    </cofactor>
</comment>
<organism evidence="9 10">
    <name type="scientific">Flavivirga aquatica</name>
    <dbReference type="NCBI Taxonomy" id="1849968"/>
    <lineage>
        <taxon>Bacteria</taxon>
        <taxon>Pseudomonadati</taxon>
        <taxon>Bacteroidota</taxon>
        <taxon>Flavobacteriia</taxon>
        <taxon>Flavobacteriales</taxon>
        <taxon>Flavobacteriaceae</taxon>
        <taxon>Flavivirga</taxon>
    </lineage>
</organism>
<feature type="signal peptide" evidence="7">
    <location>
        <begin position="1"/>
        <end position="29"/>
    </location>
</feature>